<keyword evidence="2" id="KW-1185">Reference proteome</keyword>
<sequence length="39" mass="4503">MSIEVYPAHFGTQSLYNDMNEGGYMRERGNIWYLDATDG</sequence>
<dbReference type="EMBL" id="AXCJ01000001">
    <property type="protein sequence ID" value="ETO91624.1"/>
    <property type="molecule type" value="Genomic_DNA"/>
</dbReference>
<accession>W2V058</accession>
<gene>
    <name evidence="1" type="ORF">P857_794</name>
</gene>
<reference evidence="1 2" key="1">
    <citation type="journal article" date="2013" name="PLoS ONE">
        <title>Bacterial endosymbiosis in a chordate host: long-term co-evolution and conservation of secondary metabolism.</title>
        <authorList>
            <person name="Kwan J.C."/>
            <person name="Schmidt E.W."/>
        </authorList>
    </citation>
    <scope>NUCLEOTIDE SEQUENCE [LARGE SCALE GENOMIC DNA]</scope>
    <source>
        <strain evidence="2">L6</strain>
    </source>
</reference>
<dbReference type="Proteomes" id="UP000018951">
    <property type="component" value="Unassembled WGS sequence"/>
</dbReference>
<protein>
    <submittedName>
        <fullName evidence="1">Uncharacterized protein</fullName>
    </submittedName>
</protein>
<evidence type="ECO:0000313" key="2">
    <source>
        <dbReference type="Proteomes" id="UP000018951"/>
    </source>
</evidence>
<dbReference type="STRING" id="1401685.P857_794"/>
<dbReference type="AlphaFoldDB" id="W2V058"/>
<comment type="caution">
    <text evidence="1">The sequence shown here is derived from an EMBL/GenBank/DDBJ whole genome shotgun (WGS) entry which is preliminary data.</text>
</comment>
<organism evidence="1 2">
    <name type="scientific">Candidatus Xenolissoclinum pacificiensis L6</name>
    <dbReference type="NCBI Taxonomy" id="1401685"/>
    <lineage>
        <taxon>Bacteria</taxon>
        <taxon>Pseudomonadati</taxon>
        <taxon>Pseudomonadota</taxon>
        <taxon>Alphaproteobacteria</taxon>
        <taxon>Rickettsiales</taxon>
        <taxon>Anaplasmataceae</taxon>
        <taxon>Candidatus Xenolissoclinum</taxon>
    </lineage>
</organism>
<evidence type="ECO:0000313" key="1">
    <source>
        <dbReference type="EMBL" id="ETO91624.1"/>
    </source>
</evidence>
<proteinExistence type="predicted"/>
<name>W2V058_9RICK</name>